<name>A0ACC6TDP7_9MICC</name>
<dbReference type="EMBL" id="JBEPNJ010000004">
    <property type="protein sequence ID" value="MET3771788.1"/>
    <property type="molecule type" value="Genomic_DNA"/>
</dbReference>
<gene>
    <name evidence="1" type="ORF">ABIC98_001425</name>
</gene>
<keyword evidence="2" id="KW-1185">Reference proteome</keyword>
<proteinExistence type="predicted"/>
<organism evidence="1 2">
    <name type="scientific">Arthrobacter nitrophenolicus</name>
    <dbReference type="NCBI Taxonomy" id="683150"/>
    <lineage>
        <taxon>Bacteria</taxon>
        <taxon>Bacillati</taxon>
        <taxon>Actinomycetota</taxon>
        <taxon>Actinomycetes</taxon>
        <taxon>Micrococcales</taxon>
        <taxon>Micrococcaceae</taxon>
        <taxon>Arthrobacter</taxon>
    </lineage>
</organism>
<evidence type="ECO:0000313" key="1">
    <source>
        <dbReference type="EMBL" id="MET3771788.1"/>
    </source>
</evidence>
<dbReference type="Proteomes" id="UP001549207">
    <property type="component" value="Unassembled WGS sequence"/>
</dbReference>
<comment type="caution">
    <text evidence="1">The sequence shown here is derived from an EMBL/GenBank/DDBJ whole genome shotgun (WGS) entry which is preliminary data.</text>
</comment>
<accession>A0ACC6TDP7</accession>
<evidence type="ECO:0000313" key="2">
    <source>
        <dbReference type="Proteomes" id="UP001549207"/>
    </source>
</evidence>
<sequence>MRHGAIRGLAGAAMAVLCACGGPSGNGSPNGGSSAVAVTNRVNIGENQWIVEPDAGRAGAGVGAVESFEIVNDTGGEIVPDVGLNKTLFRIIEDTCMAGVKPGQKCIVRGEWLAAGAKAATLNVAVSKPGDTGASTKRITVPLEPATSTAAPAKRTVAPTPGPTATATTTSTATSTATGSATPTGTSTPTGSATARDLPSRSAPPATNNVKLGE</sequence>
<reference evidence="1" key="1">
    <citation type="submission" date="2024-06" db="EMBL/GenBank/DDBJ databases">
        <title>Genomic Encyclopedia of Type Strains, Phase IV (KMG-IV): sequencing the most valuable type-strain genomes for metagenomic binning, comparative biology and taxonomic classification.</title>
        <authorList>
            <person name="Goeker M."/>
        </authorList>
    </citation>
    <scope>NUCLEOTIDE SEQUENCE</scope>
    <source>
        <strain evidence="1">SJCon</strain>
    </source>
</reference>
<protein>
    <submittedName>
        <fullName evidence="1">Uncharacterized protein</fullName>
    </submittedName>
</protein>